<evidence type="ECO:0000256" key="2">
    <source>
        <dbReference type="SAM" id="SignalP"/>
    </source>
</evidence>
<dbReference type="PROSITE" id="PS51257">
    <property type="entry name" value="PROKAR_LIPOPROTEIN"/>
    <property type="match status" value="1"/>
</dbReference>
<keyword evidence="4" id="KW-1185">Reference proteome</keyword>
<feature type="region of interest" description="Disordered" evidence="1">
    <location>
        <begin position="206"/>
        <end position="226"/>
    </location>
</feature>
<protein>
    <submittedName>
        <fullName evidence="3">Uncharacterized protein</fullName>
    </submittedName>
</protein>
<accession>A0ABS5EXP4</accession>
<evidence type="ECO:0000313" key="4">
    <source>
        <dbReference type="Proteomes" id="UP001196870"/>
    </source>
</evidence>
<keyword evidence="2" id="KW-0732">Signal</keyword>
<comment type="caution">
    <text evidence="3">The sequence shown here is derived from an EMBL/GenBank/DDBJ whole genome shotgun (WGS) entry which is preliminary data.</text>
</comment>
<evidence type="ECO:0000313" key="3">
    <source>
        <dbReference type="EMBL" id="MBR0665056.1"/>
    </source>
</evidence>
<feature type="signal peptide" evidence="2">
    <location>
        <begin position="1"/>
        <end position="22"/>
    </location>
</feature>
<dbReference type="Proteomes" id="UP001196870">
    <property type="component" value="Unassembled WGS sequence"/>
</dbReference>
<evidence type="ECO:0000256" key="1">
    <source>
        <dbReference type="SAM" id="MobiDB-lite"/>
    </source>
</evidence>
<name>A0ABS5EXP4_9PROT</name>
<dbReference type="EMBL" id="JAAGBB010000012">
    <property type="protein sequence ID" value="MBR0665056.1"/>
    <property type="molecule type" value="Genomic_DNA"/>
</dbReference>
<proteinExistence type="predicted"/>
<feature type="chain" id="PRO_5047526929" evidence="2">
    <location>
        <begin position="23"/>
        <end position="248"/>
    </location>
</feature>
<sequence>MSRSFIAAVTALALLAGCTGTAAPESAETSASQPSPIDEAGPTAQRRLTAAAHAIFVDVCVRYLGRAEPLRRRAEERNLVLIRDDIRPRNAPEETVRLYGIRAPDGGVVIGMMVNAPADSCAVAMTQPEMGLALALASQMALVWTRGGSRVTPVAPPGRPDIGARIFFRVQSTGAAARRPAPDWIFGVTMATDGSGLFQAILAPRTRPGAPEEPDDAPPPSVVPHGILRSASIVPPAAAASAKVAGED</sequence>
<organism evidence="3 4">
    <name type="scientific">Plastoroseomonas hellenica</name>
    <dbReference type="NCBI Taxonomy" id="2687306"/>
    <lineage>
        <taxon>Bacteria</taxon>
        <taxon>Pseudomonadati</taxon>
        <taxon>Pseudomonadota</taxon>
        <taxon>Alphaproteobacteria</taxon>
        <taxon>Acetobacterales</taxon>
        <taxon>Acetobacteraceae</taxon>
        <taxon>Plastoroseomonas</taxon>
    </lineage>
</organism>
<gene>
    <name evidence="3" type="ORF">GXW71_11895</name>
</gene>
<dbReference type="RefSeq" id="WP_211852720.1">
    <property type="nucleotide sequence ID" value="NZ_JAAGBB010000012.1"/>
</dbReference>
<reference evidence="4" key="1">
    <citation type="journal article" date="2021" name="Syst. Appl. Microbiol.">
        <title>Roseomonas hellenica sp. nov., isolated from roots of wild-growing Alkanna tinctoria.</title>
        <authorList>
            <person name="Rat A."/>
            <person name="Naranjo H.D."/>
            <person name="Lebbe L."/>
            <person name="Cnockaert M."/>
            <person name="Krigas N."/>
            <person name="Grigoriadou K."/>
            <person name="Maloupa E."/>
            <person name="Willems A."/>
        </authorList>
    </citation>
    <scope>NUCLEOTIDE SEQUENCE [LARGE SCALE GENOMIC DNA]</scope>
    <source>
        <strain evidence="4">LMG 31523</strain>
    </source>
</reference>